<evidence type="ECO:0000256" key="3">
    <source>
        <dbReference type="ARBA" id="ARBA00023295"/>
    </source>
</evidence>
<dbReference type="EMBL" id="OOIL02003702">
    <property type="protein sequence ID" value="VFQ88957.1"/>
    <property type="molecule type" value="Genomic_DNA"/>
</dbReference>
<keyword evidence="7" id="KW-1185">Reference proteome</keyword>
<keyword evidence="2" id="KW-0378">Hydrolase</keyword>
<organism evidence="6 7">
    <name type="scientific">Cuscuta campestris</name>
    <dbReference type="NCBI Taxonomy" id="132261"/>
    <lineage>
        <taxon>Eukaryota</taxon>
        <taxon>Viridiplantae</taxon>
        <taxon>Streptophyta</taxon>
        <taxon>Embryophyta</taxon>
        <taxon>Tracheophyta</taxon>
        <taxon>Spermatophyta</taxon>
        <taxon>Magnoliopsida</taxon>
        <taxon>eudicotyledons</taxon>
        <taxon>Gunneridae</taxon>
        <taxon>Pentapetalae</taxon>
        <taxon>asterids</taxon>
        <taxon>lamiids</taxon>
        <taxon>Solanales</taxon>
        <taxon>Convolvulaceae</taxon>
        <taxon>Cuscuteae</taxon>
        <taxon>Cuscuta</taxon>
        <taxon>Cuscuta subgen. Grammica</taxon>
        <taxon>Cuscuta sect. Cleistogrammica</taxon>
    </lineage>
</organism>
<evidence type="ECO:0000256" key="2">
    <source>
        <dbReference type="ARBA" id="ARBA00022801"/>
    </source>
</evidence>
<accession>A0A484MKG2</accession>
<protein>
    <recommendedName>
        <fullName evidence="8">Beta-glucosidase</fullName>
    </recommendedName>
</protein>
<evidence type="ECO:0008006" key="8">
    <source>
        <dbReference type="Google" id="ProtNLM"/>
    </source>
</evidence>
<evidence type="ECO:0000256" key="5">
    <source>
        <dbReference type="SAM" id="Phobius"/>
    </source>
</evidence>
<sequence length="564" mass="64129">MHRYGMRYFSPVAGGGEWVTGCENLRHLESGRFRGDAQERGWVLTVIMAAVAAAAVVLLPLPASCRPINPITLDGERRPSPFPPGFLFGTASSSYQYEGGYMADGKGLSNWDVFTHNKSDNIEDGSNGDVADDQYHLFQEDIDIMASLGLNSYKFSISWARILPKGRYGTINTEGIKYYNTLIDALLLKDIKPFVVLNHFDIPQELENRYKAWLSPELQEDFGYFADICFKNFGDRVKHWVTFNEPNMFIPLGYRSGDYPPNRCSKPFGNCSQGDSEKEPFLAGHNVILAHAAAVNIYRTKYQEEQGGQIGFAVHTFWYEPVSNSTADKLAAERGQSFFSNWFLDPIIYGRYPKEMKDILGSLLPEFSKEELEKLKTGIDFIAVNHYTSFYVQDCIYSDCGPLKSNNKVEGFIGTSSFKNGIPIGEATGMGILYVYPQGMEKIVTYLKERYNNTPLYIAENGYSERANSQSNIEELLYDIRRVNFMAKYIDSLSTAMRKGADVRGYFAWSLLDNFEWLYGYTLHFGLYHVDRVTLKRTPRLSASWYKQFIAEQKRAEIPAPKFL</sequence>
<reference evidence="6 7" key="1">
    <citation type="submission" date="2018-04" db="EMBL/GenBank/DDBJ databases">
        <authorList>
            <person name="Vogel A."/>
        </authorList>
    </citation>
    <scope>NUCLEOTIDE SEQUENCE [LARGE SCALE GENOMIC DNA]</scope>
</reference>
<dbReference type="PRINTS" id="PR00131">
    <property type="entry name" value="GLHYDRLASE1"/>
</dbReference>
<dbReference type="PANTHER" id="PTHR10353">
    <property type="entry name" value="GLYCOSYL HYDROLASE"/>
    <property type="match status" value="1"/>
</dbReference>
<evidence type="ECO:0000256" key="1">
    <source>
        <dbReference type="ARBA" id="ARBA00010838"/>
    </source>
</evidence>
<dbReference type="OrthoDB" id="65569at2759"/>
<dbReference type="FunFam" id="3.20.20.80:FF:000020">
    <property type="entry name" value="Beta-glucosidase 12"/>
    <property type="match status" value="1"/>
</dbReference>
<keyword evidence="5" id="KW-0472">Membrane</keyword>
<dbReference type="PANTHER" id="PTHR10353:SF213">
    <property type="entry name" value="BETA-GLUCOSIDASE 45-RELATED"/>
    <property type="match status" value="1"/>
</dbReference>
<dbReference type="InterPro" id="IPR017853">
    <property type="entry name" value="GH"/>
</dbReference>
<dbReference type="Pfam" id="PF00232">
    <property type="entry name" value="Glyco_hydro_1"/>
    <property type="match status" value="1"/>
</dbReference>
<dbReference type="GO" id="GO:0008422">
    <property type="term" value="F:beta-glucosidase activity"/>
    <property type="evidence" value="ECO:0007669"/>
    <property type="project" value="TreeGrafter"/>
</dbReference>
<dbReference type="InterPro" id="IPR033132">
    <property type="entry name" value="GH_1_N_CS"/>
</dbReference>
<dbReference type="GO" id="GO:0005975">
    <property type="term" value="P:carbohydrate metabolic process"/>
    <property type="evidence" value="ECO:0007669"/>
    <property type="project" value="InterPro"/>
</dbReference>
<proteinExistence type="inferred from homology"/>
<dbReference type="SUPFAM" id="SSF51445">
    <property type="entry name" value="(Trans)glycosidases"/>
    <property type="match status" value="1"/>
</dbReference>
<evidence type="ECO:0000256" key="4">
    <source>
        <dbReference type="RuleBase" id="RU003690"/>
    </source>
</evidence>
<dbReference type="InterPro" id="IPR001360">
    <property type="entry name" value="Glyco_hydro_1"/>
</dbReference>
<dbReference type="PROSITE" id="PS00653">
    <property type="entry name" value="GLYCOSYL_HYDROL_F1_2"/>
    <property type="match status" value="1"/>
</dbReference>
<evidence type="ECO:0000313" key="6">
    <source>
        <dbReference type="EMBL" id="VFQ88957.1"/>
    </source>
</evidence>
<dbReference type="Gene3D" id="3.20.20.80">
    <property type="entry name" value="Glycosidases"/>
    <property type="match status" value="1"/>
</dbReference>
<comment type="similarity">
    <text evidence="1 4">Belongs to the glycosyl hydrolase 1 family.</text>
</comment>
<feature type="transmembrane region" description="Helical" evidence="5">
    <location>
        <begin position="42"/>
        <end position="61"/>
    </location>
</feature>
<keyword evidence="5" id="KW-0812">Transmembrane</keyword>
<gene>
    <name evidence="6" type="ORF">CCAM_LOCUS30733</name>
</gene>
<dbReference type="Proteomes" id="UP000595140">
    <property type="component" value="Unassembled WGS sequence"/>
</dbReference>
<keyword evidence="3" id="KW-0326">Glycosidase</keyword>
<name>A0A484MKG2_9ASTE</name>
<keyword evidence="5" id="KW-1133">Transmembrane helix</keyword>
<dbReference type="AlphaFoldDB" id="A0A484MKG2"/>
<evidence type="ECO:0000313" key="7">
    <source>
        <dbReference type="Proteomes" id="UP000595140"/>
    </source>
</evidence>